<keyword evidence="3" id="KW-1185">Reference proteome</keyword>
<gene>
    <name evidence="2" type="ORF">EV44_g3489</name>
</gene>
<proteinExistence type="predicted"/>
<organism evidence="2 3">
    <name type="scientific">Uncinula necator</name>
    <name type="common">Grape powdery mildew</name>
    <dbReference type="NCBI Taxonomy" id="52586"/>
    <lineage>
        <taxon>Eukaryota</taxon>
        <taxon>Fungi</taxon>
        <taxon>Dikarya</taxon>
        <taxon>Ascomycota</taxon>
        <taxon>Pezizomycotina</taxon>
        <taxon>Leotiomycetes</taxon>
        <taxon>Erysiphales</taxon>
        <taxon>Erysiphaceae</taxon>
        <taxon>Erysiphe</taxon>
    </lineage>
</organism>
<dbReference type="Proteomes" id="UP000030854">
    <property type="component" value="Unassembled WGS sequence"/>
</dbReference>
<dbReference type="AlphaFoldDB" id="A0A0B1P4P6"/>
<dbReference type="STRING" id="52586.A0A0B1P4P6"/>
<name>A0A0B1P4P6_UNCNE</name>
<comment type="caution">
    <text evidence="2">The sequence shown here is derived from an EMBL/GenBank/DDBJ whole genome shotgun (WGS) entry which is preliminary data.</text>
</comment>
<dbReference type="HOGENOM" id="CLU_906719_0_0_1"/>
<evidence type="ECO:0000313" key="2">
    <source>
        <dbReference type="EMBL" id="KHJ33672.1"/>
    </source>
</evidence>
<dbReference type="OMA" id="DADITEY"/>
<protein>
    <submittedName>
        <fullName evidence="2">Uncharacterized protein</fullName>
    </submittedName>
</protein>
<accession>A0A0B1P4P6</accession>
<reference evidence="2 3" key="1">
    <citation type="journal article" date="2014" name="BMC Genomics">
        <title>Adaptive genomic structural variation in the grape powdery mildew pathogen, Erysiphe necator.</title>
        <authorList>
            <person name="Jones L."/>
            <person name="Riaz S."/>
            <person name="Morales-Cruz A."/>
            <person name="Amrine K.C."/>
            <person name="McGuire B."/>
            <person name="Gubler W.D."/>
            <person name="Walker M.A."/>
            <person name="Cantu D."/>
        </authorList>
    </citation>
    <scope>NUCLEOTIDE SEQUENCE [LARGE SCALE GENOMIC DNA]</scope>
    <source>
        <strain evidence="3">c</strain>
    </source>
</reference>
<feature type="region of interest" description="Disordered" evidence="1">
    <location>
        <begin position="134"/>
        <end position="180"/>
    </location>
</feature>
<evidence type="ECO:0000256" key="1">
    <source>
        <dbReference type="SAM" id="MobiDB-lite"/>
    </source>
</evidence>
<sequence length="365" mass="41920">MSDPTNEAENIATKTAAAAKAMNVLIESKIAEYIKYKFKDDNLWEAFKDDFCNCTAEDFKLAKLPLQRALRSHLRTFGVWVKWDRNTTIAKSLYNVVIEENPTEWTLKEISSSNETFSSNKIAAIMNKKFKLQPPETKFDKNNDNSFTRPTDKLIPEQDLNQDPYSPDEKLSQKSSQGQGYGKELANLARMYDNEMKYRGEQDCFDFKLAIFLDHCERTDIPDHIRAKAYPTMLSGAALNHYYANIASNKQPRDFDVMCHTTQNYFEGAEYKRSRLARWDELSLGLVIKENAEKSTGECLQILISELRNLQMSLSKELRSDSFFHNKLINSCRKVAACSFACFKPSETLTGLINDLQSSIKTYEE</sequence>
<evidence type="ECO:0000313" key="3">
    <source>
        <dbReference type="Proteomes" id="UP000030854"/>
    </source>
</evidence>
<dbReference type="EMBL" id="JNVN01001293">
    <property type="protein sequence ID" value="KHJ33672.1"/>
    <property type="molecule type" value="Genomic_DNA"/>
</dbReference>